<name>A0ABU3ICE3_9ACTO</name>
<dbReference type="EMBL" id="JASXSX010000001">
    <property type="protein sequence ID" value="MDT3766880.1"/>
    <property type="molecule type" value="Genomic_DNA"/>
</dbReference>
<evidence type="ECO:0000313" key="6">
    <source>
        <dbReference type="Proteomes" id="UP001247542"/>
    </source>
</evidence>
<reference evidence="5 6" key="1">
    <citation type="submission" date="2023-06" db="EMBL/GenBank/DDBJ databases">
        <title>Draft genome sequence of Gleimia hominis type strain CCUG 57540T.</title>
        <authorList>
            <person name="Salva-Serra F."/>
            <person name="Cardew S."/>
            <person name="Jensie Markopoulos S."/>
            <person name="Ohlen M."/>
            <person name="Inganas E."/>
            <person name="Svensson-Stadler L."/>
            <person name="Moore E.R.B."/>
        </authorList>
    </citation>
    <scope>NUCLEOTIDE SEQUENCE [LARGE SCALE GENOMIC DNA]</scope>
    <source>
        <strain evidence="5 6">CCUG 57540</strain>
    </source>
</reference>
<evidence type="ECO:0000313" key="5">
    <source>
        <dbReference type="EMBL" id="MDT3766880.1"/>
    </source>
</evidence>
<dbReference type="CDD" id="cd06267">
    <property type="entry name" value="PBP1_LacI_sugar_binding-like"/>
    <property type="match status" value="1"/>
</dbReference>
<dbReference type="InterPro" id="IPR046335">
    <property type="entry name" value="LacI/GalR-like_sensor"/>
</dbReference>
<evidence type="ECO:0000256" key="3">
    <source>
        <dbReference type="ARBA" id="ARBA00023163"/>
    </source>
</evidence>
<dbReference type="CDD" id="cd01392">
    <property type="entry name" value="HTH_LacI"/>
    <property type="match status" value="1"/>
</dbReference>
<proteinExistence type="predicted"/>
<dbReference type="PANTHER" id="PTHR30146:SF24">
    <property type="entry name" value="XYLOSE OPERON REGULATORY PROTEIN"/>
    <property type="match status" value="1"/>
</dbReference>
<dbReference type="SUPFAM" id="SSF53822">
    <property type="entry name" value="Periplasmic binding protein-like I"/>
    <property type="match status" value="1"/>
</dbReference>
<evidence type="ECO:0000256" key="2">
    <source>
        <dbReference type="ARBA" id="ARBA00023125"/>
    </source>
</evidence>
<dbReference type="SUPFAM" id="SSF47413">
    <property type="entry name" value="lambda repressor-like DNA-binding domains"/>
    <property type="match status" value="1"/>
</dbReference>
<dbReference type="InterPro" id="IPR010982">
    <property type="entry name" value="Lambda_DNA-bd_dom_sf"/>
</dbReference>
<dbReference type="PROSITE" id="PS50932">
    <property type="entry name" value="HTH_LACI_2"/>
    <property type="match status" value="1"/>
</dbReference>
<dbReference type="InterPro" id="IPR028082">
    <property type="entry name" value="Peripla_BP_I"/>
</dbReference>
<dbReference type="Pfam" id="PF13377">
    <property type="entry name" value="Peripla_BP_3"/>
    <property type="match status" value="1"/>
</dbReference>
<sequence>MRHRRATIDDVAKLAGVTKGTVSRVLKGTYQVSEKTSQAVHHAATQLHYTPMRQALALATGRTNTIGIVITEPFDLLFEDPTFRTIIKGIFSYIASGELIPILLQATNHREQEKTLQLATNRGVDGLIHLSPWGDTFLLDALQDCRIPTVLCGQLPEEKYKGHFSAVYASDFQGGKQIAEYLKHKGIKHPCAILGDSDQPASLDRLRGFQHVFPKLTTNRHVYFRDWTTIGGYEGVKHLFRREVQFDGLLCGSDRIARGALIALREAGIEVPAEVRVTGYDDGKIADDTPGLTTIAQPMETQGQDAVKLLISLMANNDPETIVLPTKLVIRQTA</sequence>
<feature type="domain" description="HTH lacI-type" evidence="4">
    <location>
        <begin position="6"/>
        <end position="60"/>
    </location>
</feature>
<dbReference type="GO" id="GO:0003677">
    <property type="term" value="F:DNA binding"/>
    <property type="evidence" value="ECO:0007669"/>
    <property type="project" value="UniProtKB-KW"/>
</dbReference>
<keyword evidence="2 5" id="KW-0238">DNA-binding</keyword>
<gene>
    <name evidence="5" type="ORF">QS713_02220</name>
</gene>
<accession>A0ABU3ICE3</accession>
<keyword evidence="6" id="KW-1185">Reference proteome</keyword>
<dbReference type="PROSITE" id="PS00356">
    <property type="entry name" value="HTH_LACI_1"/>
    <property type="match status" value="1"/>
</dbReference>
<evidence type="ECO:0000256" key="1">
    <source>
        <dbReference type="ARBA" id="ARBA00023015"/>
    </source>
</evidence>
<comment type="caution">
    <text evidence="5">The sequence shown here is derived from an EMBL/GenBank/DDBJ whole genome shotgun (WGS) entry which is preliminary data.</text>
</comment>
<dbReference type="RefSeq" id="WP_313272100.1">
    <property type="nucleotide sequence ID" value="NZ_JASXSX010000001.1"/>
</dbReference>
<dbReference type="Gene3D" id="1.10.260.40">
    <property type="entry name" value="lambda repressor-like DNA-binding domains"/>
    <property type="match status" value="1"/>
</dbReference>
<protein>
    <submittedName>
        <fullName evidence="5">LacI family DNA-binding transcriptional regulator</fullName>
    </submittedName>
</protein>
<keyword evidence="3" id="KW-0804">Transcription</keyword>
<evidence type="ECO:0000259" key="4">
    <source>
        <dbReference type="PROSITE" id="PS50932"/>
    </source>
</evidence>
<dbReference type="PANTHER" id="PTHR30146">
    <property type="entry name" value="LACI-RELATED TRANSCRIPTIONAL REPRESSOR"/>
    <property type="match status" value="1"/>
</dbReference>
<dbReference type="Pfam" id="PF00356">
    <property type="entry name" value="LacI"/>
    <property type="match status" value="1"/>
</dbReference>
<dbReference type="Proteomes" id="UP001247542">
    <property type="component" value="Unassembled WGS sequence"/>
</dbReference>
<organism evidence="5 6">
    <name type="scientific">Gleimia hominis</name>
    <dbReference type="NCBI Taxonomy" id="595468"/>
    <lineage>
        <taxon>Bacteria</taxon>
        <taxon>Bacillati</taxon>
        <taxon>Actinomycetota</taxon>
        <taxon>Actinomycetes</taxon>
        <taxon>Actinomycetales</taxon>
        <taxon>Actinomycetaceae</taxon>
        <taxon>Gleimia</taxon>
    </lineage>
</organism>
<dbReference type="Gene3D" id="3.40.50.2300">
    <property type="match status" value="2"/>
</dbReference>
<keyword evidence="1" id="KW-0805">Transcription regulation</keyword>
<dbReference type="SMART" id="SM00354">
    <property type="entry name" value="HTH_LACI"/>
    <property type="match status" value="1"/>
</dbReference>
<dbReference type="InterPro" id="IPR000843">
    <property type="entry name" value="HTH_LacI"/>
</dbReference>